<evidence type="ECO:0000313" key="6">
    <source>
        <dbReference type="Proteomes" id="UP000274756"/>
    </source>
</evidence>
<dbReference type="PANTHER" id="PTHR16537:SF1">
    <property type="entry name" value="PROTEIN ZNRD2"/>
    <property type="match status" value="1"/>
</dbReference>
<evidence type="ECO:0000313" key="4">
    <source>
        <dbReference type="EMBL" id="VDN50679.1"/>
    </source>
</evidence>
<proteinExistence type="predicted"/>
<keyword evidence="2" id="KW-0732">Signal</keyword>
<protein>
    <submittedName>
        <fullName evidence="7">ShKT domain-containing protein</fullName>
    </submittedName>
</protein>
<name>A0A158Q4S5_DRAME</name>
<evidence type="ECO:0000256" key="1">
    <source>
        <dbReference type="PROSITE-ProRule" id="PRU01005"/>
    </source>
</evidence>
<feature type="chain" id="PRO_5041044459" evidence="2">
    <location>
        <begin position="20"/>
        <end position="420"/>
    </location>
</feature>
<evidence type="ECO:0000256" key="2">
    <source>
        <dbReference type="SAM" id="SignalP"/>
    </source>
</evidence>
<evidence type="ECO:0000259" key="3">
    <source>
        <dbReference type="PROSITE" id="PS51670"/>
    </source>
</evidence>
<evidence type="ECO:0000313" key="5">
    <source>
        <dbReference type="Proteomes" id="UP000038040"/>
    </source>
</evidence>
<reference evidence="4 6" key="2">
    <citation type="submission" date="2018-11" db="EMBL/GenBank/DDBJ databases">
        <authorList>
            <consortium name="Pathogen Informatics"/>
        </authorList>
    </citation>
    <scope>NUCLEOTIDE SEQUENCE [LARGE SCALE GENOMIC DNA]</scope>
</reference>
<organism evidence="5 7">
    <name type="scientific">Dracunculus medinensis</name>
    <name type="common">Guinea worm</name>
    <dbReference type="NCBI Taxonomy" id="318479"/>
    <lineage>
        <taxon>Eukaryota</taxon>
        <taxon>Metazoa</taxon>
        <taxon>Ecdysozoa</taxon>
        <taxon>Nematoda</taxon>
        <taxon>Chromadorea</taxon>
        <taxon>Rhabditida</taxon>
        <taxon>Spirurina</taxon>
        <taxon>Dracunculoidea</taxon>
        <taxon>Dracunculidae</taxon>
        <taxon>Dracunculus</taxon>
    </lineage>
</organism>
<dbReference type="InterPro" id="IPR051888">
    <property type="entry name" value="UPF0148_domain"/>
</dbReference>
<dbReference type="STRING" id="318479.A0A158Q4S5"/>
<gene>
    <name evidence="4" type="ORF">DME_LOCUS652</name>
</gene>
<dbReference type="InterPro" id="IPR009563">
    <property type="entry name" value="SSSCA1"/>
</dbReference>
<dbReference type="Pfam" id="PF06677">
    <property type="entry name" value="Auto_anti-p27"/>
    <property type="match status" value="1"/>
</dbReference>
<feature type="signal peptide" evidence="2">
    <location>
        <begin position="1"/>
        <end position="19"/>
    </location>
</feature>
<dbReference type="OrthoDB" id="1667587at2759"/>
<dbReference type="Proteomes" id="UP000038040">
    <property type="component" value="Unplaced"/>
</dbReference>
<keyword evidence="6" id="KW-1185">Reference proteome</keyword>
<accession>A0A158Q4S5</accession>
<dbReference type="Gene3D" id="1.10.10.1940">
    <property type="match status" value="1"/>
</dbReference>
<dbReference type="PANTHER" id="PTHR16537">
    <property type="entry name" value="SJOEGREN SYNDROME/SCLERODERMA AUTOANTIGEN 1"/>
    <property type="match status" value="1"/>
</dbReference>
<feature type="domain" description="ShKT" evidence="3">
    <location>
        <begin position="99"/>
        <end position="137"/>
    </location>
</feature>
<comment type="caution">
    <text evidence="1">Lacks conserved residue(s) required for the propagation of feature annotation.</text>
</comment>
<dbReference type="AlphaFoldDB" id="A0A158Q4S5"/>
<dbReference type="Pfam" id="PF01549">
    <property type="entry name" value="ShK"/>
    <property type="match status" value="2"/>
</dbReference>
<sequence>MISAWILIILLIIHNVAQSISCRDTVDKELCNIIKEKKHCENEKLKAELKRVCEKTCNLCDYIPPKPVLWSNFIRRAMATAWTFIVLLVVCSISESITCRDILEKKDCEIIKKHKYCEDETLKPDLKKICEETCNLCNYKPPKLLNFSPKLLYGLYEYGGRANTSHVLMNMKHRFTTIKLLKSGLDNNNKSARRGLGPSKRQQVVVDYYSSSSTMNGLRHLSQEERNIVLEERENFRNQVSNRMGEMLLRGDTMLDEYCSACGNVLMANREGTRSCVACEFRTILSDNRNGSQRSVNAAHSLSMADINVQDSNLYQINDTNESVQQTLNSDDRLSNEVNQTEHRNGNSVTPSASVIFLFYPLVKSSTKAIMQKAIEEVERKLEWCTERLHVTESVEEIALLNEAILAGLRILQRKETMLG</sequence>
<dbReference type="PROSITE" id="PS51670">
    <property type="entry name" value="SHKT"/>
    <property type="match status" value="1"/>
</dbReference>
<dbReference type="EMBL" id="UYYG01000006">
    <property type="protein sequence ID" value="VDN50679.1"/>
    <property type="molecule type" value="Genomic_DNA"/>
</dbReference>
<reference evidence="7" key="1">
    <citation type="submission" date="2016-04" db="UniProtKB">
        <authorList>
            <consortium name="WormBaseParasite"/>
        </authorList>
    </citation>
    <scope>IDENTIFICATION</scope>
</reference>
<dbReference type="InterPro" id="IPR003582">
    <property type="entry name" value="ShKT_dom"/>
</dbReference>
<evidence type="ECO:0000313" key="7">
    <source>
        <dbReference type="WBParaSite" id="DME_0000560701-mRNA-1"/>
    </source>
</evidence>
<dbReference type="Proteomes" id="UP000274756">
    <property type="component" value="Unassembled WGS sequence"/>
</dbReference>
<dbReference type="WBParaSite" id="DME_0000560701-mRNA-1">
    <property type="protein sequence ID" value="DME_0000560701-mRNA-1"/>
    <property type="gene ID" value="DME_0000560701"/>
</dbReference>